<dbReference type="AlphaFoldDB" id="A0A6F8Y3D3"/>
<organism evidence="1 2">
    <name type="scientific">Phytohabitans flavus</name>
    <dbReference type="NCBI Taxonomy" id="1076124"/>
    <lineage>
        <taxon>Bacteria</taxon>
        <taxon>Bacillati</taxon>
        <taxon>Actinomycetota</taxon>
        <taxon>Actinomycetes</taxon>
        <taxon>Micromonosporales</taxon>
        <taxon>Micromonosporaceae</taxon>
    </lineage>
</organism>
<evidence type="ECO:0000313" key="1">
    <source>
        <dbReference type="EMBL" id="BCB80481.1"/>
    </source>
</evidence>
<keyword evidence="2" id="KW-1185">Reference proteome</keyword>
<reference evidence="1 2" key="1">
    <citation type="submission" date="2020-03" db="EMBL/GenBank/DDBJ databases">
        <title>Whole genome shotgun sequence of Phytohabitans flavus NBRC 107702.</title>
        <authorList>
            <person name="Komaki H."/>
            <person name="Tamura T."/>
        </authorList>
    </citation>
    <scope>NUCLEOTIDE SEQUENCE [LARGE SCALE GENOMIC DNA]</scope>
    <source>
        <strain evidence="1 2">NBRC 107702</strain>
    </source>
</reference>
<sequence length="119" mass="12199">MTGSVVAAVRELASAEVVAFAGVGLAGRILPVTEAYRAVEAALPEGADDVRPHLAWLLANGSPAGKAYAATLLATFDPDAARAAWGALSHEAAEFTTFHGCIMDRTTLGQYATGQLTVA</sequence>
<protein>
    <submittedName>
        <fullName evidence="1">Uncharacterized protein</fullName>
    </submittedName>
</protein>
<dbReference type="KEGG" id="pfla:Pflav_068910"/>
<evidence type="ECO:0000313" key="2">
    <source>
        <dbReference type="Proteomes" id="UP000502508"/>
    </source>
</evidence>
<dbReference type="Proteomes" id="UP000502508">
    <property type="component" value="Chromosome"/>
</dbReference>
<accession>A0A6F8Y3D3</accession>
<dbReference type="EMBL" id="AP022870">
    <property type="protein sequence ID" value="BCB80481.1"/>
    <property type="molecule type" value="Genomic_DNA"/>
</dbReference>
<reference evidence="1 2" key="2">
    <citation type="submission" date="2020-03" db="EMBL/GenBank/DDBJ databases">
        <authorList>
            <person name="Ichikawa N."/>
            <person name="Kimura A."/>
            <person name="Kitahashi Y."/>
            <person name="Uohara A."/>
        </authorList>
    </citation>
    <scope>NUCLEOTIDE SEQUENCE [LARGE SCALE GENOMIC DNA]</scope>
    <source>
        <strain evidence="1 2">NBRC 107702</strain>
    </source>
</reference>
<dbReference type="RefSeq" id="WP_173040621.1">
    <property type="nucleotide sequence ID" value="NZ_AP022870.1"/>
</dbReference>
<name>A0A6F8Y3D3_9ACTN</name>
<gene>
    <name evidence="1" type="ORF">Pflav_068910</name>
</gene>
<proteinExistence type="predicted"/>